<gene>
    <name evidence="1" type="ORF">HMPREF1062_03253</name>
</gene>
<accession>I8VR80</accession>
<dbReference type="Proteomes" id="UP000003741">
    <property type="component" value="Unassembled WGS sequence"/>
</dbReference>
<dbReference type="HOGENOM" id="CLU_3380455_0_0_10"/>
<organism evidence="1 2">
    <name type="scientific">Bacteroides cellulosilyticus CL02T12C19</name>
    <dbReference type="NCBI Taxonomy" id="997874"/>
    <lineage>
        <taxon>Bacteria</taxon>
        <taxon>Pseudomonadati</taxon>
        <taxon>Bacteroidota</taxon>
        <taxon>Bacteroidia</taxon>
        <taxon>Bacteroidales</taxon>
        <taxon>Bacteroidaceae</taxon>
        <taxon>Bacteroides</taxon>
    </lineage>
</organism>
<dbReference type="EMBL" id="AGXG01000072">
    <property type="protein sequence ID" value="EIY28945.1"/>
    <property type="molecule type" value="Genomic_DNA"/>
</dbReference>
<evidence type="ECO:0000313" key="2">
    <source>
        <dbReference type="Proteomes" id="UP000003741"/>
    </source>
</evidence>
<dbReference type="AlphaFoldDB" id="I8VR80"/>
<reference evidence="1 2" key="1">
    <citation type="submission" date="2012-02" db="EMBL/GenBank/DDBJ databases">
        <title>The Genome Sequence of Bacteroides cellulosilyticus CL02T12C19.</title>
        <authorList>
            <consortium name="The Broad Institute Genome Sequencing Platform"/>
            <person name="Earl A."/>
            <person name="Ward D."/>
            <person name="Feldgarden M."/>
            <person name="Gevers D."/>
            <person name="Zitomersky N.L."/>
            <person name="Coyne M.J."/>
            <person name="Comstock L.E."/>
            <person name="Young S.K."/>
            <person name="Zeng Q."/>
            <person name="Gargeya S."/>
            <person name="Fitzgerald M."/>
            <person name="Haas B."/>
            <person name="Abouelleil A."/>
            <person name="Alvarado L."/>
            <person name="Arachchi H.M."/>
            <person name="Berlin A."/>
            <person name="Chapman S.B."/>
            <person name="Gearin G."/>
            <person name="Goldberg J."/>
            <person name="Griggs A."/>
            <person name="Gujja S."/>
            <person name="Hansen M."/>
            <person name="Heiman D."/>
            <person name="Howarth C."/>
            <person name="Larimer J."/>
            <person name="Lui A."/>
            <person name="MacDonald P.J.P."/>
            <person name="McCowen C."/>
            <person name="Montmayeur A."/>
            <person name="Murphy C."/>
            <person name="Neiman D."/>
            <person name="Pearson M."/>
            <person name="Priest M."/>
            <person name="Roberts A."/>
            <person name="Saif S."/>
            <person name="Shea T."/>
            <person name="Sisk P."/>
            <person name="Stolte C."/>
            <person name="Sykes S."/>
            <person name="Wortman J."/>
            <person name="Nusbaum C."/>
            <person name="Birren B."/>
        </authorList>
    </citation>
    <scope>NUCLEOTIDE SEQUENCE [LARGE SCALE GENOMIC DNA]</scope>
    <source>
        <strain evidence="1 2">CL02T12C19</strain>
    </source>
</reference>
<comment type="caution">
    <text evidence="1">The sequence shown here is derived from an EMBL/GenBank/DDBJ whole genome shotgun (WGS) entry which is preliminary data.</text>
</comment>
<proteinExistence type="predicted"/>
<name>I8VR80_9BACE</name>
<keyword evidence="2" id="KW-1185">Reference proteome</keyword>
<evidence type="ECO:0000313" key="1">
    <source>
        <dbReference type="EMBL" id="EIY28945.1"/>
    </source>
</evidence>
<sequence>MEKGCSDKTLQPFSFYLANIYSGIYSTNASIAS</sequence>
<protein>
    <submittedName>
        <fullName evidence="1">Uncharacterized protein</fullName>
    </submittedName>
</protein>